<proteinExistence type="predicted"/>
<dbReference type="AlphaFoldDB" id="A0AA36NFG0"/>
<keyword evidence="1" id="KW-0175">Coiled coil</keyword>
<keyword evidence="3" id="KW-1185">Reference proteome</keyword>
<evidence type="ECO:0000313" key="3">
    <source>
        <dbReference type="Proteomes" id="UP001178507"/>
    </source>
</evidence>
<sequence>MIALALLVQPSTDFARGVPGLKDSMLAKRHPLHAGVARRAGAAQEDRRDLEEAADQRMRAEFVEEDLLLARQQLQFALEEQETAQAQVKTAQAQVATAQEQVATAQEQEAMAVRRLARAEESGDAKKVQAAERKVERAKKEVQEAKKEVEKAQRKVERAKKEVQEAKKEVQEAKKEDSLGPQVTRWHLWRGAGRFNQQLRWRCSLQWPSSAWVLGTLRGLNFPDRPACF</sequence>
<organism evidence="2 3">
    <name type="scientific">Effrenium voratum</name>
    <dbReference type="NCBI Taxonomy" id="2562239"/>
    <lineage>
        <taxon>Eukaryota</taxon>
        <taxon>Sar</taxon>
        <taxon>Alveolata</taxon>
        <taxon>Dinophyceae</taxon>
        <taxon>Suessiales</taxon>
        <taxon>Symbiodiniaceae</taxon>
        <taxon>Effrenium</taxon>
    </lineage>
</organism>
<gene>
    <name evidence="2" type="ORF">EVOR1521_LOCUS27396</name>
</gene>
<dbReference type="Proteomes" id="UP001178507">
    <property type="component" value="Unassembled WGS sequence"/>
</dbReference>
<dbReference type="EMBL" id="CAUJNA010003568">
    <property type="protein sequence ID" value="CAJ1405082.1"/>
    <property type="molecule type" value="Genomic_DNA"/>
</dbReference>
<dbReference type="Gene3D" id="1.10.287.620">
    <property type="entry name" value="Helix Hairpins"/>
    <property type="match status" value="1"/>
</dbReference>
<feature type="coiled-coil region" evidence="1">
    <location>
        <begin position="60"/>
        <end position="176"/>
    </location>
</feature>
<reference evidence="2" key="1">
    <citation type="submission" date="2023-08" db="EMBL/GenBank/DDBJ databases">
        <authorList>
            <person name="Chen Y."/>
            <person name="Shah S."/>
            <person name="Dougan E. K."/>
            <person name="Thang M."/>
            <person name="Chan C."/>
        </authorList>
    </citation>
    <scope>NUCLEOTIDE SEQUENCE</scope>
</reference>
<accession>A0AA36NFG0</accession>
<comment type="caution">
    <text evidence="2">The sequence shown here is derived from an EMBL/GenBank/DDBJ whole genome shotgun (WGS) entry which is preliminary data.</text>
</comment>
<evidence type="ECO:0000313" key="2">
    <source>
        <dbReference type="EMBL" id="CAJ1405082.1"/>
    </source>
</evidence>
<name>A0AA36NFG0_9DINO</name>
<protein>
    <submittedName>
        <fullName evidence="2">Uncharacterized protein</fullName>
    </submittedName>
</protein>
<evidence type="ECO:0000256" key="1">
    <source>
        <dbReference type="SAM" id="Coils"/>
    </source>
</evidence>